<keyword evidence="3" id="KW-1185">Reference proteome</keyword>
<organism evidence="2 3">
    <name type="scientific">Phlyctema vagabunda</name>
    <dbReference type="NCBI Taxonomy" id="108571"/>
    <lineage>
        <taxon>Eukaryota</taxon>
        <taxon>Fungi</taxon>
        <taxon>Dikarya</taxon>
        <taxon>Ascomycota</taxon>
        <taxon>Pezizomycotina</taxon>
        <taxon>Leotiomycetes</taxon>
        <taxon>Helotiales</taxon>
        <taxon>Dermateaceae</taxon>
        <taxon>Phlyctema</taxon>
    </lineage>
</organism>
<proteinExistence type="predicted"/>
<protein>
    <submittedName>
        <fullName evidence="2">Uncharacterized protein</fullName>
    </submittedName>
</protein>
<feature type="transmembrane region" description="Helical" evidence="1">
    <location>
        <begin position="12"/>
        <end position="28"/>
    </location>
</feature>
<keyword evidence="1" id="KW-1133">Transmembrane helix</keyword>
<sequence>MAAMASPSRMPYIASLAVLLLIWTVWYLEVPSIKSAIQNQAGLNSNVAEQPQGQDGVSEVDIITANTTVAVETVSNRPLILYAYAESETARENLQFFLRHGIHAAADFIFIMNGRTDAAKLVPVNEENIRVIRRPNDCYDIGAYAEVLTKNDLYKNYTRFITLNASLRGPFLPYWSESCWSDMYLNRVTDQVKLVGMTANCWPKFHIQSMIWATDRVGMEVLLFPPKAATAHLAPAVYFPDDDEIDESHIPPGINTCFHTWKQAVHAEISATALIKAAGYGVDAMMSRLHKTEDYEATCGGKENGDVLWDSKYEGTNVHPYETIFQKSNRDIDPVGLERLTDWTDGSKYSSYDFCKA</sequence>
<name>A0ABR4PQ87_9HELO</name>
<accession>A0ABR4PQ87</accession>
<evidence type="ECO:0000256" key="1">
    <source>
        <dbReference type="SAM" id="Phobius"/>
    </source>
</evidence>
<keyword evidence="1" id="KW-0812">Transmembrane</keyword>
<gene>
    <name evidence="2" type="ORF">PVAG01_02266</name>
</gene>
<comment type="caution">
    <text evidence="2">The sequence shown here is derived from an EMBL/GenBank/DDBJ whole genome shotgun (WGS) entry which is preliminary data.</text>
</comment>
<dbReference type="Proteomes" id="UP001629113">
    <property type="component" value="Unassembled WGS sequence"/>
</dbReference>
<evidence type="ECO:0000313" key="2">
    <source>
        <dbReference type="EMBL" id="KAL3425475.1"/>
    </source>
</evidence>
<dbReference type="EMBL" id="JBFCZG010000002">
    <property type="protein sequence ID" value="KAL3425475.1"/>
    <property type="molecule type" value="Genomic_DNA"/>
</dbReference>
<keyword evidence="1" id="KW-0472">Membrane</keyword>
<evidence type="ECO:0000313" key="3">
    <source>
        <dbReference type="Proteomes" id="UP001629113"/>
    </source>
</evidence>
<reference evidence="2 3" key="1">
    <citation type="submission" date="2024-06" db="EMBL/GenBank/DDBJ databases">
        <title>Complete genome of Phlyctema vagabunda strain 19-DSS-EL-015.</title>
        <authorList>
            <person name="Fiorenzani C."/>
        </authorList>
    </citation>
    <scope>NUCLEOTIDE SEQUENCE [LARGE SCALE GENOMIC DNA]</scope>
    <source>
        <strain evidence="2 3">19-DSS-EL-015</strain>
    </source>
</reference>